<accession>A0A1E5D824</accession>
<dbReference type="GO" id="GO:0015562">
    <property type="term" value="F:efflux transmembrane transporter activity"/>
    <property type="evidence" value="ECO:0007669"/>
    <property type="project" value="TreeGrafter"/>
</dbReference>
<dbReference type="RefSeq" id="WP_017051137.1">
    <property type="nucleotide sequence ID" value="NZ_AJYW02000017.1"/>
</dbReference>
<feature type="coiled-coil region" evidence="1">
    <location>
        <begin position="109"/>
        <end position="136"/>
    </location>
</feature>
<keyword evidence="3" id="KW-1185">Reference proteome</keyword>
<name>A0A1E5D824_9VIBR</name>
<gene>
    <name evidence="2" type="ORF">A130_01910</name>
</gene>
<dbReference type="Gene3D" id="2.40.420.20">
    <property type="match status" value="1"/>
</dbReference>
<dbReference type="PANTHER" id="PTHR30469">
    <property type="entry name" value="MULTIDRUG RESISTANCE PROTEIN MDTA"/>
    <property type="match status" value="1"/>
</dbReference>
<protein>
    <submittedName>
        <fullName evidence="2">Acriflavin resistance protein</fullName>
    </submittedName>
</protein>
<dbReference type="PANTHER" id="PTHR30469:SF12">
    <property type="entry name" value="MULTIDRUG RESISTANCE PROTEIN MDTA"/>
    <property type="match status" value="1"/>
</dbReference>
<evidence type="ECO:0000256" key="1">
    <source>
        <dbReference type="SAM" id="Coils"/>
    </source>
</evidence>
<keyword evidence="1" id="KW-0175">Coiled coil</keyword>
<proteinExistence type="predicted"/>
<dbReference type="Gene3D" id="2.40.30.170">
    <property type="match status" value="1"/>
</dbReference>
<dbReference type="Gene3D" id="1.10.287.470">
    <property type="entry name" value="Helix hairpin bin"/>
    <property type="match status" value="1"/>
</dbReference>
<dbReference type="Gene3D" id="2.40.50.100">
    <property type="match status" value="1"/>
</dbReference>
<dbReference type="SUPFAM" id="SSF111369">
    <property type="entry name" value="HlyD-like secretion proteins"/>
    <property type="match status" value="1"/>
</dbReference>
<evidence type="ECO:0000313" key="3">
    <source>
        <dbReference type="Proteomes" id="UP000094165"/>
    </source>
</evidence>
<comment type="caution">
    <text evidence="2">The sequence shown here is derived from an EMBL/GenBank/DDBJ whole genome shotgun (WGS) entry which is preliminary data.</text>
</comment>
<evidence type="ECO:0000313" key="2">
    <source>
        <dbReference type="EMBL" id="OEE79855.1"/>
    </source>
</evidence>
<dbReference type="AlphaFoldDB" id="A0A1E5D824"/>
<dbReference type="Proteomes" id="UP000094165">
    <property type="component" value="Unassembled WGS sequence"/>
</dbReference>
<reference evidence="2 3" key="1">
    <citation type="journal article" date="2012" name="Science">
        <title>Ecological populations of bacteria act as socially cohesive units of antibiotic production and resistance.</title>
        <authorList>
            <person name="Cordero O.X."/>
            <person name="Wildschutte H."/>
            <person name="Kirkup B."/>
            <person name="Proehl S."/>
            <person name="Ngo L."/>
            <person name="Hussain F."/>
            <person name="Le Roux F."/>
            <person name="Mincer T."/>
            <person name="Polz M.F."/>
        </authorList>
    </citation>
    <scope>NUCLEOTIDE SEQUENCE [LARGE SCALE GENOMIC DNA]</scope>
    <source>
        <strain evidence="2 3">FF-238</strain>
    </source>
</reference>
<dbReference type="EMBL" id="AJYW02000017">
    <property type="protein sequence ID" value="OEE79855.1"/>
    <property type="molecule type" value="Genomic_DNA"/>
</dbReference>
<dbReference type="GO" id="GO:1990281">
    <property type="term" value="C:efflux pump complex"/>
    <property type="evidence" value="ECO:0007669"/>
    <property type="project" value="TreeGrafter"/>
</dbReference>
<organism evidence="2 3">
    <name type="scientific">Vibrio genomosp. F6 str. FF-238</name>
    <dbReference type="NCBI Taxonomy" id="1191298"/>
    <lineage>
        <taxon>Bacteria</taxon>
        <taxon>Pseudomonadati</taxon>
        <taxon>Pseudomonadota</taxon>
        <taxon>Gammaproteobacteria</taxon>
        <taxon>Vibrionales</taxon>
        <taxon>Vibrionaceae</taxon>
        <taxon>Vibrio</taxon>
    </lineage>
</organism>
<sequence>MKVNRKFLFFPALAVGVVVLVLAINLRPDLPTNPATDRARLVDTMPLELKSMAPVAIGYGKVTPKFEWKAIAEVTGKVVYRHPNLEKGQVLPKDTEIIRIDPLDYELKLTQAQADLKSSQTQLAKLSLEERNLQQTLGIEQNRLSLSKQELGRIENLRKKGLSSQSDVDQQTQSYLSQQKLVQDMKNQLQLFPDEQKVAQAVVRVNQSKVQEAQRSLDKTSIRLPRSLRIASVDIEINQVVNLQQTMVVGHGMDVMEVEAQLSIHDMHTLASSVGSFTRDDAGIPKPDMAFINAEIELNSGNLKAIWPAKVARISETVDVNQATAGVILEATQNYADLTPESLPPLVNGMFVQATIEGQQQPSWVIPERALHGNRIYLMSPESRLEIRTIEVLYRRDNQVVINGDIEQGERLVLNDLLPAIDGMMLREATVNSVNSKGANQVGDES</sequence>